<proteinExistence type="predicted"/>
<name>A7I109_CAMHC</name>
<organism evidence="1 2">
    <name type="scientific">Campylobacter hominis (strain ATCC BAA-381 / DSM 21671 / CCUG 45161 / LMG 19568 / NCTC 13146 / CH001A)</name>
    <dbReference type="NCBI Taxonomy" id="360107"/>
    <lineage>
        <taxon>Bacteria</taxon>
        <taxon>Pseudomonadati</taxon>
        <taxon>Campylobacterota</taxon>
        <taxon>Epsilonproteobacteria</taxon>
        <taxon>Campylobacterales</taxon>
        <taxon>Campylobacteraceae</taxon>
        <taxon>Campylobacter</taxon>
    </lineage>
</organism>
<reference evidence="2" key="1">
    <citation type="submission" date="2007-07" db="EMBL/GenBank/DDBJ databases">
        <title>Complete genome sequence of Campylobacter hominis ATCC BAA-381, a commensal isolated from the human gastrointestinal tract.</title>
        <authorList>
            <person name="Fouts D.E."/>
            <person name="Mongodin E.F."/>
            <person name="Puiu D."/>
            <person name="Sebastian Y."/>
            <person name="Miller W.G."/>
            <person name="Mandrell R.E."/>
            <person name="Nelson K.E."/>
        </authorList>
    </citation>
    <scope>NUCLEOTIDE SEQUENCE [LARGE SCALE GENOMIC DNA]</scope>
    <source>
        <strain evidence="2">ATCC BAA-381 / LMG 19568 / NCTC 13146 / CH001A</strain>
    </source>
</reference>
<dbReference type="Proteomes" id="UP000002407">
    <property type="component" value="Chromosome"/>
</dbReference>
<dbReference type="EMBL" id="CP000776">
    <property type="protein sequence ID" value="ABS51866.1"/>
    <property type="molecule type" value="Genomic_DNA"/>
</dbReference>
<dbReference type="HOGENOM" id="CLU_2951588_0_0_7"/>
<evidence type="ECO:0000313" key="2">
    <source>
        <dbReference type="Proteomes" id="UP000002407"/>
    </source>
</evidence>
<evidence type="ECO:0000313" key="1">
    <source>
        <dbReference type="EMBL" id="ABS51866.1"/>
    </source>
</evidence>
<dbReference type="KEGG" id="cha:CHAB381_0613"/>
<gene>
    <name evidence="1" type="ordered locus">CHAB381_0613</name>
</gene>
<dbReference type="AlphaFoldDB" id="A7I109"/>
<sequence>MILQQNSRKIYVNFLNILRFLSLFYQTINDLKILLIFLYKNRHKFCLYNKITKYLLTLL</sequence>
<accession>A7I109</accession>
<keyword evidence="2" id="KW-1185">Reference proteome</keyword>
<protein>
    <submittedName>
        <fullName evidence="1">Uncharacterized protein</fullName>
    </submittedName>
</protein>
<dbReference type="STRING" id="360107.CHAB381_0613"/>